<gene>
    <name evidence="1" type="ORF">ROHU_025604</name>
</gene>
<evidence type="ECO:0000313" key="1">
    <source>
        <dbReference type="EMBL" id="RXN19731.1"/>
    </source>
</evidence>
<dbReference type="Proteomes" id="UP000290572">
    <property type="component" value="Unassembled WGS sequence"/>
</dbReference>
<accession>A0A498MFB4</accession>
<proteinExistence type="predicted"/>
<name>A0A498MFB4_LABRO</name>
<reference evidence="1 2" key="1">
    <citation type="submission" date="2018-03" db="EMBL/GenBank/DDBJ databases">
        <title>Draft genome sequence of Rohu Carp (Labeo rohita).</title>
        <authorList>
            <person name="Das P."/>
            <person name="Kushwaha B."/>
            <person name="Joshi C.G."/>
            <person name="Kumar D."/>
            <person name="Nagpure N.S."/>
            <person name="Sahoo L."/>
            <person name="Das S.P."/>
            <person name="Bit A."/>
            <person name="Patnaik S."/>
            <person name="Meher P.K."/>
            <person name="Jayasankar P."/>
            <person name="Koringa P.G."/>
            <person name="Patel N.V."/>
            <person name="Hinsu A.T."/>
            <person name="Kumar R."/>
            <person name="Pandey M."/>
            <person name="Agarwal S."/>
            <person name="Srivastava S."/>
            <person name="Singh M."/>
            <person name="Iquebal M.A."/>
            <person name="Jaiswal S."/>
            <person name="Angadi U.B."/>
            <person name="Kumar N."/>
            <person name="Raza M."/>
            <person name="Shah T.M."/>
            <person name="Rai A."/>
            <person name="Jena J.K."/>
        </authorList>
    </citation>
    <scope>NUCLEOTIDE SEQUENCE [LARGE SCALE GENOMIC DNA]</scope>
    <source>
        <strain evidence="1">DASCIFA01</strain>
        <tissue evidence="1">Testis</tissue>
    </source>
</reference>
<protein>
    <submittedName>
        <fullName evidence="1">Uncharacterized protein</fullName>
    </submittedName>
</protein>
<keyword evidence="2" id="KW-1185">Reference proteome</keyword>
<sequence length="83" mass="8381">MGPCVQAIVLPGPEDKQCEAVAELHDKAVESVGSGGTDAPGTQKMAPAGLIGYTACTTGLWKVSRDLGDTPEALAGSKQGPFP</sequence>
<evidence type="ECO:0000313" key="2">
    <source>
        <dbReference type="Proteomes" id="UP000290572"/>
    </source>
</evidence>
<organism evidence="1 2">
    <name type="scientific">Labeo rohita</name>
    <name type="common">Indian major carp</name>
    <name type="synonym">Cyprinus rohita</name>
    <dbReference type="NCBI Taxonomy" id="84645"/>
    <lineage>
        <taxon>Eukaryota</taxon>
        <taxon>Metazoa</taxon>
        <taxon>Chordata</taxon>
        <taxon>Craniata</taxon>
        <taxon>Vertebrata</taxon>
        <taxon>Euteleostomi</taxon>
        <taxon>Actinopterygii</taxon>
        <taxon>Neopterygii</taxon>
        <taxon>Teleostei</taxon>
        <taxon>Ostariophysi</taxon>
        <taxon>Cypriniformes</taxon>
        <taxon>Cyprinidae</taxon>
        <taxon>Labeoninae</taxon>
        <taxon>Labeonini</taxon>
        <taxon>Labeo</taxon>
    </lineage>
</organism>
<dbReference type="EMBL" id="QBIY01012660">
    <property type="protein sequence ID" value="RXN19731.1"/>
    <property type="molecule type" value="Genomic_DNA"/>
</dbReference>
<comment type="caution">
    <text evidence="1">The sequence shown here is derived from an EMBL/GenBank/DDBJ whole genome shotgun (WGS) entry which is preliminary data.</text>
</comment>
<dbReference type="AlphaFoldDB" id="A0A498MFB4"/>